<dbReference type="AlphaFoldDB" id="A0A0F9BGD3"/>
<name>A0A0F9BGD3_9ZZZZ</name>
<reference evidence="2" key="1">
    <citation type="journal article" date="2015" name="Nature">
        <title>Complex archaea that bridge the gap between prokaryotes and eukaryotes.</title>
        <authorList>
            <person name="Spang A."/>
            <person name="Saw J.H."/>
            <person name="Jorgensen S.L."/>
            <person name="Zaremba-Niedzwiedzka K."/>
            <person name="Martijn J."/>
            <person name="Lind A.E."/>
            <person name="van Eijk R."/>
            <person name="Schleper C."/>
            <person name="Guy L."/>
            <person name="Ettema T.J."/>
        </authorList>
    </citation>
    <scope>NUCLEOTIDE SEQUENCE</scope>
</reference>
<feature type="compositionally biased region" description="Low complexity" evidence="1">
    <location>
        <begin position="211"/>
        <end position="220"/>
    </location>
</feature>
<accession>A0A0F9BGD3</accession>
<evidence type="ECO:0000313" key="2">
    <source>
        <dbReference type="EMBL" id="KKL12902.1"/>
    </source>
</evidence>
<feature type="region of interest" description="Disordered" evidence="1">
    <location>
        <begin position="201"/>
        <end position="221"/>
    </location>
</feature>
<organism evidence="2">
    <name type="scientific">marine sediment metagenome</name>
    <dbReference type="NCBI Taxonomy" id="412755"/>
    <lineage>
        <taxon>unclassified sequences</taxon>
        <taxon>metagenomes</taxon>
        <taxon>ecological metagenomes</taxon>
    </lineage>
</organism>
<feature type="compositionally biased region" description="Acidic residues" evidence="1">
    <location>
        <begin position="201"/>
        <end position="210"/>
    </location>
</feature>
<sequence length="261" mass="28477">MSTVNPSEADKPGEVGKAAEVELKFRNIAACDVKVYRIDLMKFSLLKRSLGGITQINLAGIRPYHETTVELGDGRDYRDRTHKLPLPLEEEGAYLVVCRGENLHTSGLVLVTPLAVEVQEDIASGRVRTTVKDTADDRYLRDVHVKVIGSHNDEFVSGETDLRGVFVADGIQGTSTVIAQAEAGRYAFFRGQTPLAVAIPSEDDGDEAEGEAAPAARSGSLNEQLLEGIKGMNLKMQVEQVDELQQMYDSEQKGVEAQKAF</sequence>
<dbReference type="EMBL" id="LAZR01041079">
    <property type="protein sequence ID" value="KKL12902.1"/>
    <property type="molecule type" value="Genomic_DNA"/>
</dbReference>
<evidence type="ECO:0000256" key="1">
    <source>
        <dbReference type="SAM" id="MobiDB-lite"/>
    </source>
</evidence>
<gene>
    <name evidence="2" type="ORF">LCGC14_2531130</name>
</gene>
<protein>
    <submittedName>
        <fullName evidence="2">Uncharacterized protein</fullName>
    </submittedName>
</protein>
<comment type="caution">
    <text evidence="2">The sequence shown here is derived from an EMBL/GenBank/DDBJ whole genome shotgun (WGS) entry which is preliminary data.</text>
</comment>
<proteinExistence type="predicted"/>